<evidence type="ECO:0000313" key="2">
    <source>
        <dbReference type="EMBL" id="EID52444.1"/>
    </source>
</evidence>
<dbReference type="EMBL" id="JH636049">
    <property type="protein sequence ID" value="EID52444.1"/>
    <property type="molecule type" value="Genomic_DNA"/>
</dbReference>
<protein>
    <submittedName>
        <fullName evidence="2">Gas vesicle protein G</fullName>
    </submittedName>
</protein>
<dbReference type="InterPro" id="IPR007804">
    <property type="entry name" value="GvpG"/>
</dbReference>
<dbReference type="STRING" id="882086.SacxiDRAFT_0162"/>
<dbReference type="AlphaFoldDB" id="I0UX41"/>
<proteinExistence type="predicted"/>
<name>I0UX41_9PSEU</name>
<reference evidence="2 3" key="1">
    <citation type="submission" date="2012-01" db="EMBL/GenBank/DDBJ databases">
        <title>Improved High-Quality Draft sequence of Saccharomonospora xinjiangensis XJ-54.</title>
        <authorList>
            <consortium name="US DOE Joint Genome Institute"/>
            <person name="Lucas S."/>
            <person name="Han J."/>
            <person name="Lapidus A."/>
            <person name="Cheng J.-F."/>
            <person name="Goodwin L."/>
            <person name="Pitluck S."/>
            <person name="Peters L."/>
            <person name="Mikhailova N."/>
            <person name="Teshima H."/>
            <person name="Detter J.C."/>
            <person name="Han C."/>
            <person name="Tapia R."/>
            <person name="Land M."/>
            <person name="Hauser L."/>
            <person name="Kyrpides N."/>
            <person name="Ivanova N."/>
            <person name="Pagani I."/>
            <person name="Brambilla E.-M."/>
            <person name="Klenk H.-P."/>
            <person name="Woyke T."/>
        </authorList>
    </citation>
    <scope>NUCLEOTIDE SEQUENCE [LARGE SCALE GENOMIC DNA]</scope>
    <source>
        <strain evidence="2 3">XJ-54</strain>
    </source>
</reference>
<gene>
    <name evidence="2" type="ORF">SacxiDRAFT_0162</name>
</gene>
<evidence type="ECO:0000313" key="3">
    <source>
        <dbReference type="Proteomes" id="UP000004691"/>
    </source>
</evidence>
<dbReference type="eggNOG" id="ENOG5033D37">
    <property type="taxonomic scope" value="Bacteria"/>
</dbReference>
<feature type="region of interest" description="Disordered" evidence="1">
    <location>
        <begin position="57"/>
        <end position="91"/>
    </location>
</feature>
<keyword evidence="3" id="KW-1185">Reference proteome</keyword>
<dbReference type="HOGENOM" id="CLU_162460_1_0_11"/>
<evidence type="ECO:0000256" key="1">
    <source>
        <dbReference type="SAM" id="MobiDB-lite"/>
    </source>
</evidence>
<dbReference type="Proteomes" id="UP000004691">
    <property type="component" value="Unassembled WGS sequence"/>
</dbReference>
<organism evidence="2 3">
    <name type="scientific">Saccharomonospora xinjiangensis XJ-54</name>
    <dbReference type="NCBI Taxonomy" id="882086"/>
    <lineage>
        <taxon>Bacteria</taxon>
        <taxon>Bacillati</taxon>
        <taxon>Actinomycetota</taxon>
        <taxon>Actinomycetes</taxon>
        <taxon>Pseudonocardiales</taxon>
        <taxon>Pseudonocardiaceae</taxon>
        <taxon>Saccharomonospora</taxon>
    </lineage>
</organism>
<sequence>MEKGGTDVGLVTAILGLPLAPVRGVVSLAEVIREQVDRELYDPASVRRELEAAEEARAQGEITAEEEAEIQQRALGRLTGHDGGDATTGGG</sequence>
<dbReference type="Pfam" id="PF05120">
    <property type="entry name" value="GvpG"/>
    <property type="match status" value="1"/>
</dbReference>
<accession>I0UX41</accession>